<dbReference type="Pfam" id="PF00536">
    <property type="entry name" value="SAM_1"/>
    <property type="match status" value="1"/>
</dbReference>
<name>A0A6N1NLL2_9VIRU</name>
<protein>
    <submittedName>
        <fullName evidence="2">Putative orfan</fullName>
    </submittedName>
</protein>
<dbReference type="SUPFAM" id="SSF47769">
    <property type="entry name" value="SAM/Pointed domain"/>
    <property type="match status" value="2"/>
</dbReference>
<proteinExistence type="predicted"/>
<dbReference type="RefSeq" id="YP_010781663.1">
    <property type="nucleotide sequence ID" value="NC_075039.1"/>
</dbReference>
<dbReference type="GeneID" id="80518427"/>
<accession>A0A6N1NLL2</accession>
<dbReference type="InterPro" id="IPR013761">
    <property type="entry name" value="SAM/pointed_sf"/>
</dbReference>
<organism evidence="2">
    <name type="scientific">Tupanvirus soda lake</name>
    <dbReference type="NCBI Taxonomy" id="2126985"/>
    <lineage>
        <taxon>Viruses</taxon>
        <taxon>Varidnaviria</taxon>
        <taxon>Bamfordvirae</taxon>
        <taxon>Nucleocytoviricota</taxon>
        <taxon>Megaviricetes</taxon>
        <taxon>Imitervirales</taxon>
        <taxon>Mimiviridae</taxon>
        <taxon>Megamimivirinae</taxon>
        <taxon>Tupanvirus</taxon>
        <taxon>Tupanvirus salinum</taxon>
    </lineage>
</organism>
<evidence type="ECO:0000313" key="2">
    <source>
        <dbReference type="EMBL" id="QKU35010.1"/>
    </source>
</evidence>
<dbReference type="Gene3D" id="1.10.150.50">
    <property type="entry name" value="Transcription Factor, Ets-1"/>
    <property type="match status" value="1"/>
</dbReference>
<dbReference type="InterPro" id="IPR001660">
    <property type="entry name" value="SAM"/>
</dbReference>
<feature type="domain" description="SAM" evidence="1">
    <location>
        <begin position="420"/>
        <end position="480"/>
    </location>
</feature>
<reference evidence="2" key="2">
    <citation type="journal article" date="2018" name="Nat. Commun.">
        <title>Tailed giant Tupanvirus possesses the most complete translational apparatus of the known virosphere.</title>
        <authorList>
            <person name="Abrahao J."/>
            <person name="Silva L."/>
            <person name="Silva L.S."/>
            <person name="Khalil J.Y.B."/>
            <person name="Rodrigues R."/>
            <person name="Arantes T."/>
            <person name="Assis F."/>
            <person name="Boratto P."/>
            <person name="Andrade M."/>
            <person name="Kroon E.G."/>
            <person name="Ribeiro B."/>
            <person name="Bergier I."/>
            <person name="Seligmann H."/>
            <person name="Ghigo E."/>
            <person name="Colson P."/>
            <person name="Levasseur A."/>
            <person name="Kroemer G."/>
            <person name="Raoult D."/>
            <person name="La Scola B."/>
        </authorList>
    </citation>
    <scope>NUCLEOTIDE SEQUENCE [LARGE SCALE GENOMIC DNA]</scope>
    <source>
        <strain evidence="2">Soda lake</strain>
    </source>
</reference>
<dbReference type="EMBL" id="KY523104">
    <property type="protein sequence ID" value="QKU35010.1"/>
    <property type="molecule type" value="Genomic_DNA"/>
</dbReference>
<dbReference type="PROSITE" id="PS50105">
    <property type="entry name" value="SAM_DOMAIN"/>
    <property type="match status" value="1"/>
</dbReference>
<sequence>MDQVIKYISEHPEVQDEIITGGNEAAIEALYYLLMHDNYSVEYYLKALFHHGFEKSGIYFFRESMIEFSIIADFINKFGGNFNALSQELSEMARIEKVSKLVTVKKEKGETPSPKHIKKEKLIAARAIDIVDKLLAYSMSDLLVDFCSHVCMCLNSYFKSEKDPVFGEKLTCSFIFFRIITPKTIKNASEIQLPHVLPLVKILNKIALGNIEKDSHFAPEHEKIRNTVARILMKRKDCDYIKRYNLSSELYDEKCNTLITELRKNYKKYEDIECIKKSIADKKEKSEKKVIKKGIIAQNIARSISAKHISYSPTTKSLEDLLEDMAPPPKVCSLASDLRYFLLWSTDEVLAMASLEELNVDFLKKWNIDGKKFVQLSRDAMYEMGFRNMDEITKILKCIDNMNNISISNVNKLDKRILTWSYQDLCLWLIFSNMEHLIDVFKKNKITSAKLLKMDDVSYFDYGITNPSDIIKLTNLKKKM</sequence>
<reference evidence="2" key="1">
    <citation type="submission" date="2017-01" db="EMBL/GenBank/DDBJ databases">
        <authorList>
            <person name="Assis F.L."/>
            <person name="Abrahao J.S."/>
            <person name="Silva L."/>
            <person name="Khalil J.B."/>
            <person name="Rodrigues R."/>
            <person name="Silva L.S."/>
            <person name="Arantes T."/>
            <person name="Boratto P."/>
            <person name="Andrade M."/>
            <person name="Kroon E.G."/>
            <person name="Ribeiro B."/>
            <person name="Bergier I."/>
            <person name="Seligmann H."/>
            <person name="Ghigo E."/>
            <person name="Colson P."/>
            <person name="Levasseur A."/>
            <person name="Raoult D."/>
            <person name="Scola B.L."/>
        </authorList>
    </citation>
    <scope>NUCLEOTIDE SEQUENCE</scope>
    <source>
        <strain evidence="2">Soda lake</strain>
    </source>
</reference>
<dbReference type="KEGG" id="vg:80518427"/>
<evidence type="ECO:0000259" key="1">
    <source>
        <dbReference type="PROSITE" id="PS50105"/>
    </source>
</evidence>